<dbReference type="EMBL" id="MT104465">
    <property type="protein sequence ID" value="QJD54636.1"/>
    <property type="molecule type" value="Genomic_DNA"/>
</dbReference>
<dbReference type="Proteomes" id="UP000502407">
    <property type="component" value="Segment"/>
</dbReference>
<name>A0A6M3T8N8_9CAUD</name>
<proteinExistence type="predicted"/>
<reference evidence="1 2" key="1">
    <citation type="journal article" date="2020" name="Microb. Biotechnol.">
        <title>Phage biocontrol to combat Pseudomonas syringae pathogens causing disease in cherry.</title>
        <authorList>
            <person name="Rabiey M."/>
            <person name="Roy S.R."/>
            <person name="Holtappels D."/>
            <person name="Franceschetti L."/>
            <person name="Quilty B.J."/>
            <person name="Creeth R."/>
            <person name="Sundin G.W."/>
            <person name="Wagemans J."/>
            <person name="Lavigne R."/>
            <person name="Jackson R.W."/>
        </authorList>
    </citation>
    <scope>NUCLEOTIDE SEQUENCE [LARGE SCALE GENOMIC DNA]</scope>
</reference>
<protein>
    <submittedName>
        <fullName evidence="1">Putative internal virion protein</fullName>
    </submittedName>
</protein>
<evidence type="ECO:0000313" key="1">
    <source>
        <dbReference type="EMBL" id="QJD54636.1"/>
    </source>
</evidence>
<organism evidence="1 2">
    <name type="scientific">Pseudomonas phage MR1</name>
    <dbReference type="NCBI Taxonomy" id="2711169"/>
    <lineage>
        <taxon>Viruses</taxon>
        <taxon>Duplodnaviria</taxon>
        <taxon>Heunggongvirae</taxon>
        <taxon>Uroviricota</taxon>
        <taxon>Caudoviricetes</taxon>
        <taxon>Autographivirales</taxon>
        <taxon>Autotranscriptaviridae</taxon>
        <taxon>Studiervirinae</taxon>
        <taxon>Hennigervirus</taxon>
        <taxon>Hennigervirus MR1</taxon>
    </lineage>
</organism>
<sequence length="119" mass="13745">MEFPKEFAMLEVLAIENPRWTSKEHIQIDVDLTARFPDNRVETFPYTSCPFDTFSDHCPAIFEHAAQMPNVKEYERPNVTVEDLQAEFDKIWPDVVLGLADEATVSLAKDLRKQIKVMS</sequence>
<evidence type="ECO:0000313" key="2">
    <source>
        <dbReference type="Proteomes" id="UP000502407"/>
    </source>
</evidence>
<accession>A0A6M3T8N8</accession>
<keyword evidence="2" id="KW-1185">Reference proteome</keyword>
<gene>
    <name evidence="1" type="ORF">PssvBMR1_gp43</name>
</gene>